<dbReference type="GO" id="GO:0006412">
    <property type="term" value="P:translation"/>
    <property type="evidence" value="ECO:0007669"/>
    <property type="project" value="TreeGrafter"/>
</dbReference>
<reference evidence="7" key="1">
    <citation type="submission" date="2019-07" db="EMBL/GenBank/DDBJ databases">
        <title>Complete genome sequences of three Mycoplasma sp. 1220 strains.</title>
        <authorList>
            <person name="Grozner D."/>
            <person name="Forro B."/>
            <person name="Kovacs A.B."/>
            <person name="Marton S."/>
            <person name="Banyai K."/>
            <person name="Kreizinger Z."/>
            <person name="Sulyok K.M."/>
            <person name="Gyuranecz M."/>
        </authorList>
    </citation>
    <scope>NUCLEOTIDE SEQUENCE [LARGE SCALE GENOMIC DNA]</scope>
    <source>
        <strain evidence="7">MYCAV93</strain>
    </source>
</reference>
<evidence type="ECO:0000313" key="7">
    <source>
        <dbReference type="Proteomes" id="UP000317512"/>
    </source>
</evidence>
<dbReference type="PANTHER" id="PTHR45782">
    <property type="entry name" value="MITOCHONDRIAL RIBOSOME-ASSOCIATED GTPASE 1"/>
    <property type="match status" value="1"/>
</dbReference>
<dbReference type="InterPro" id="IPR027417">
    <property type="entry name" value="P-loop_NTPase"/>
</dbReference>
<feature type="binding site" evidence="4">
    <location>
        <begin position="135"/>
        <end position="140"/>
    </location>
    <ligand>
        <name>GTP</name>
        <dbReference type="ChEBI" id="CHEBI:37565"/>
    </ligand>
</feature>
<gene>
    <name evidence="6" type="primary">ylqF</name>
    <name evidence="6" type="ORF">FOY43_01900</name>
</gene>
<dbReference type="InterPro" id="IPR023179">
    <property type="entry name" value="GTP-bd_ortho_bundle_sf"/>
</dbReference>
<feature type="domain" description="G" evidence="5">
    <location>
        <begin position="127"/>
        <end position="193"/>
    </location>
</feature>
<dbReference type="GO" id="GO:0005737">
    <property type="term" value="C:cytoplasm"/>
    <property type="evidence" value="ECO:0007669"/>
    <property type="project" value="UniProtKB-SubCell"/>
</dbReference>
<evidence type="ECO:0000256" key="4">
    <source>
        <dbReference type="PIRSR" id="PIRSR006230-1"/>
    </source>
</evidence>
<dbReference type="EMBL" id="CP041663">
    <property type="protein sequence ID" value="QDY88411.1"/>
    <property type="molecule type" value="Genomic_DNA"/>
</dbReference>
<dbReference type="GO" id="GO:0005525">
    <property type="term" value="F:GTP binding"/>
    <property type="evidence" value="ECO:0007669"/>
    <property type="project" value="UniProtKB-KW"/>
</dbReference>
<keyword evidence="1 3" id="KW-0547">Nucleotide-binding</keyword>
<name>A0A5B8K0P6_9MOLU</name>
<dbReference type="AlphaFoldDB" id="A0A5B8K0P6"/>
<dbReference type="InterPro" id="IPR006073">
    <property type="entry name" value="GTP-bd"/>
</dbReference>
<evidence type="ECO:0000256" key="1">
    <source>
        <dbReference type="ARBA" id="ARBA00022741"/>
    </source>
</evidence>
<dbReference type="InterPro" id="IPR016478">
    <property type="entry name" value="GTPase_MTG1"/>
</dbReference>
<dbReference type="OrthoDB" id="9779790at2"/>
<comment type="function">
    <text evidence="3">Required for a late step of 50S ribosomal subunit assembly. Has GTPase activity.</text>
</comment>
<protein>
    <recommendedName>
        <fullName evidence="3">Ribosome biogenesis GTPase A</fullName>
    </recommendedName>
</protein>
<dbReference type="Gene3D" id="1.10.1580.10">
    <property type="match status" value="1"/>
</dbReference>
<dbReference type="Pfam" id="PF01926">
    <property type="entry name" value="MMR_HSR1"/>
    <property type="match status" value="1"/>
</dbReference>
<evidence type="ECO:0000256" key="2">
    <source>
        <dbReference type="ARBA" id="ARBA00023134"/>
    </source>
</evidence>
<dbReference type="RefSeq" id="WP_146308876.1">
    <property type="nucleotide sequence ID" value="NZ_CP041663.1"/>
</dbReference>
<dbReference type="Proteomes" id="UP000317512">
    <property type="component" value="Chromosome"/>
</dbReference>
<dbReference type="SUPFAM" id="SSF52540">
    <property type="entry name" value="P-loop containing nucleoside triphosphate hydrolases"/>
    <property type="match status" value="1"/>
</dbReference>
<dbReference type="PANTHER" id="PTHR45782:SF4">
    <property type="entry name" value="MITOCHONDRIAL RIBOSOME-ASSOCIATED GTPASE 1"/>
    <property type="match status" value="1"/>
</dbReference>
<sequence>METKDLQNLIQWYPGHMAKAMRNIKENANICDLFIVVLDARSPISTYNEDFDSISPQKPRLFIITKEDMMDSSKKELINKRFGTENVLWTDLRKKSSKKIILNKINQIMKPMVDKKKEKGFLNPKIKVMVVGVPNAGKSTLINLMTNQNNLKVADYPGVTTVVKWVSVDNFYFMDTPGILMPKIDDLEVAIKLSVIDSIKNSIFPVDLISYAGYCLVSRYYPNIIKDLGVEPSEERVFVYSQFFKLALIKKFLTKDGKPDELRTQKWFLQFLKNLRGVTYD</sequence>
<keyword evidence="2 3" id="KW-0342">GTP-binding</keyword>
<evidence type="ECO:0000313" key="6">
    <source>
        <dbReference type="EMBL" id="QDY88411.1"/>
    </source>
</evidence>
<evidence type="ECO:0000256" key="3">
    <source>
        <dbReference type="PIRNR" id="PIRNR006230"/>
    </source>
</evidence>
<accession>A0A5B8K0P6</accession>
<comment type="similarity">
    <text evidence="3">Belongs to the TRAFAC class YlqF/YawG GTPase family. MTG1 subfamily.</text>
</comment>
<organism evidence="6 7">
    <name type="scientific">Mycoplasma anserisalpingitidis</name>
    <dbReference type="NCBI Taxonomy" id="519450"/>
    <lineage>
        <taxon>Bacteria</taxon>
        <taxon>Bacillati</taxon>
        <taxon>Mycoplasmatota</taxon>
        <taxon>Mollicutes</taxon>
        <taxon>Mycoplasmataceae</taxon>
        <taxon>Mycoplasma</taxon>
    </lineage>
</organism>
<evidence type="ECO:0000259" key="5">
    <source>
        <dbReference type="Pfam" id="PF01926"/>
    </source>
</evidence>
<dbReference type="PRINTS" id="PR00326">
    <property type="entry name" value="GTP1OBG"/>
</dbReference>
<feature type="binding site" evidence="4">
    <location>
        <position position="178"/>
    </location>
    <ligand>
        <name>GTP</name>
        <dbReference type="ChEBI" id="CHEBI:37565"/>
    </ligand>
</feature>
<comment type="subcellular location">
    <subcellularLocation>
        <location evidence="3">Cytoplasm</location>
    </subcellularLocation>
</comment>
<proteinExistence type="inferred from homology"/>
<dbReference type="CDD" id="cd01856">
    <property type="entry name" value="YlqF"/>
    <property type="match status" value="1"/>
</dbReference>
<keyword evidence="3" id="KW-0963">Cytoplasm</keyword>
<dbReference type="GO" id="GO:0003924">
    <property type="term" value="F:GTPase activity"/>
    <property type="evidence" value="ECO:0007669"/>
    <property type="project" value="TreeGrafter"/>
</dbReference>
<dbReference type="Gene3D" id="3.40.50.300">
    <property type="entry name" value="P-loop containing nucleotide triphosphate hydrolases"/>
    <property type="match status" value="1"/>
</dbReference>
<dbReference type="PIRSF" id="PIRSF006230">
    <property type="entry name" value="MG442"/>
    <property type="match status" value="1"/>
</dbReference>
<dbReference type="InterPro" id="IPR019991">
    <property type="entry name" value="GTP-bd_ribosome_bgen"/>
</dbReference>
<dbReference type="NCBIfam" id="TIGR03596">
    <property type="entry name" value="GTPase_YlqF"/>
    <property type="match status" value="1"/>
</dbReference>